<feature type="domain" description="Secretin/TonB short N-terminal" evidence="13">
    <location>
        <begin position="48"/>
        <end position="99"/>
    </location>
</feature>
<dbReference type="SUPFAM" id="SSF56935">
    <property type="entry name" value="Porins"/>
    <property type="match status" value="1"/>
</dbReference>
<evidence type="ECO:0000256" key="5">
    <source>
        <dbReference type="ARBA" id="ARBA00022692"/>
    </source>
</evidence>
<evidence type="ECO:0000256" key="10">
    <source>
        <dbReference type="PROSITE-ProRule" id="PRU01360"/>
    </source>
</evidence>
<keyword evidence="2 10" id="KW-0813">Transport</keyword>
<dbReference type="SMART" id="SM00965">
    <property type="entry name" value="STN"/>
    <property type="match status" value="1"/>
</dbReference>
<keyword evidence="14" id="KW-0675">Receptor</keyword>
<comment type="similarity">
    <text evidence="10 11">Belongs to the TonB-dependent receptor family.</text>
</comment>
<dbReference type="AlphaFoldDB" id="A0A7J5HG69"/>
<dbReference type="PROSITE" id="PS52016">
    <property type="entry name" value="TONB_DEPENDENT_REC_3"/>
    <property type="match status" value="1"/>
</dbReference>
<dbReference type="GO" id="GO:0006826">
    <property type="term" value="P:iron ion transport"/>
    <property type="evidence" value="ECO:0007669"/>
    <property type="project" value="UniProtKB-KW"/>
</dbReference>
<dbReference type="Pfam" id="PF00593">
    <property type="entry name" value="TonB_dep_Rec_b-barrel"/>
    <property type="match status" value="1"/>
</dbReference>
<keyword evidence="6" id="KW-0408">Iron</keyword>
<proteinExistence type="inferred from homology"/>
<evidence type="ECO:0000256" key="9">
    <source>
        <dbReference type="ARBA" id="ARBA00023237"/>
    </source>
</evidence>
<keyword evidence="9 10" id="KW-0998">Cell outer membrane</keyword>
<dbReference type="Gene3D" id="2.170.130.10">
    <property type="entry name" value="TonB-dependent receptor, plug domain"/>
    <property type="match status" value="1"/>
</dbReference>
<keyword evidence="3 10" id="KW-1134">Transmembrane beta strand</keyword>
<evidence type="ECO:0000256" key="1">
    <source>
        <dbReference type="ARBA" id="ARBA00004571"/>
    </source>
</evidence>
<dbReference type="SUPFAM" id="SSF49464">
    <property type="entry name" value="Carboxypeptidase regulatory domain-like"/>
    <property type="match status" value="1"/>
</dbReference>
<keyword evidence="12" id="KW-0732">Signal</keyword>
<evidence type="ECO:0000256" key="3">
    <source>
        <dbReference type="ARBA" id="ARBA00022452"/>
    </source>
</evidence>
<dbReference type="Pfam" id="PF13715">
    <property type="entry name" value="CarbopepD_reg_2"/>
    <property type="match status" value="1"/>
</dbReference>
<evidence type="ECO:0000313" key="14">
    <source>
        <dbReference type="EMBL" id="KAB4188590.1"/>
    </source>
</evidence>
<dbReference type="InterPro" id="IPR036942">
    <property type="entry name" value="Beta-barrel_TonB_sf"/>
</dbReference>
<dbReference type="InterPro" id="IPR012910">
    <property type="entry name" value="Plug_dom"/>
</dbReference>
<dbReference type="InterPro" id="IPR037066">
    <property type="entry name" value="Plug_dom_sf"/>
</dbReference>
<sequence length="1095" mass="121630">MKNARLLNFLFVLLTSISMSYAQGKLSLSLEKVPISQVIREIESKSDYSFFINDSKVDVNKVVTINLKEATLDQILRSLFSETDYTYQVIDKQIMVKLKGDTVVANQRKVTGIVKDITGEPLVGVTVIVEGTQIATVTGMNGDYSIEIPNDNVMLRFSYVGYAPQSVSVKSKSSVNITLREDTELLDEVVIVGYGTQKKSNVTGSVASVKASDYNDLNMDVTSVLQGRVAGVDVSNGSIIIRGAASVNGSEPLWIVDGVPGEVPNVNDIESLEILKDAASTAIYGARGAGGVILVTTKKGNPGKITVNAKANLGVAIPIDIPDMLRTADYIDRKLAAGFTNNPASGWDNPSSLPDTDWNDYVWQNALKQNYFVQVTGGSEMTSFNASAEYVRNERVEKGALDSAGKLRFASQTRFSKRFKMTEILTLGFSDKTPSVYGVAGASGRIYYRQVPTMQPYDFENTSGGGWGKQPAGGYYEGPNPAALLGSVHANNRSYKGGANLIFDWEIIDGLALQANLSGNYSSYANNNFQEYWNIGNFSQEQRYTKDYGESYNLRMLYTLTYDRTFGGKHDIKGMVGYEAYKAESSSAGGWKTGFSVEPVEDMSLGSGSTEALGTKGLSRSLSQFARLNYAYDDKYMVEASIRRDGYDNFGAENRFGVFPSASAGWNIARESFISDNEKLNWLNQLKLRGSIGRIGNNTVPQFLYEPAYTSNYLYYSYDSKNVNRGFWYTNIPNAAIKWEDVRQWNIALDASFLNNRLNTTIEYYNKKTSDMLYNIGAPPSSGSYQSDIFATNPSYTANIGEISNKGFEFMIQWRDSYKDFKYDVAFTMSTNNNRVIKLSDQINPIIWRGTSIALNSSIYRTENNHPMGQMYGYIVDGIIQNQAEIDALNAKSPDGLFQQVGTGAGDLKYRDISGDGKITEEDKTFIGNPWPKVIYGLNVNLSWKGFDFSMGWTANTGVDIFNSAKVYERSFYGDFNTTYKVFDAWSETNRNSTHPRVTNTDPNGNFKNVSSYFVEDGSFLKLKNLHFGYNLPKSLLSRFHIQGMKLYVNCDNLLIISKFQGDPEIGGGYLQRNHYTEERFPKTRSVVGGLSLTF</sequence>
<evidence type="ECO:0000256" key="6">
    <source>
        <dbReference type="ARBA" id="ARBA00023004"/>
    </source>
</evidence>
<evidence type="ECO:0000313" key="15">
    <source>
        <dbReference type="Proteomes" id="UP000487221"/>
    </source>
</evidence>
<evidence type="ECO:0000256" key="4">
    <source>
        <dbReference type="ARBA" id="ARBA00022496"/>
    </source>
</evidence>
<comment type="caution">
    <text evidence="14">The sequence shown here is derived from an EMBL/GenBank/DDBJ whole genome shotgun (WGS) entry which is preliminary data.</text>
</comment>
<keyword evidence="4" id="KW-0406">Ion transport</keyword>
<reference evidence="14 15" key="1">
    <citation type="journal article" date="2019" name="Nat. Med.">
        <title>A library of human gut bacterial isolates paired with longitudinal multiomics data enables mechanistic microbiome research.</title>
        <authorList>
            <person name="Poyet M."/>
            <person name="Groussin M."/>
            <person name="Gibbons S.M."/>
            <person name="Avila-Pacheco J."/>
            <person name="Jiang X."/>
            <person name="Kearney S.M."/>
            <person name="Perrotta A.R."/>
            <person name="Berdy B."/>
            <person name="Zhao S."/>
            <person name="Lieberman T.D."/>
            <person name="Swanson P.K."/>
            <person name="Smith M."/>
            <person name="Roesemann S."/>
            <person name="Alexander J.E."/>
            <person name="Rich S.A."/>
            <person name="Livny J."/>
            <person name="Vlamakis H."/>
            <person name="Clish C."/>
            <person name="Bullock K."/>
            <person name="Deik A."/>
            <person name="Scott J."/>
            <person name="Pierce K.A."/>
            <person name="Xavier R.J."/>
            <person name="Alm E.J."/>
        </authorList>
    </citation>
    <scope>NUCLEOTIDE SEQUENCE [LARGE SCALE GENOMIC DNA]</scope>
    <source>
        <strain evidence="14 15">BIOML-A19</strain>
    </source>
</reference>
<keyword evidence="8 10" id="KW-0472">Membrane</keyword>
<comment type="subcellular location">
    <subcellularLocation>
        <location evidence="1 10">Cell outer membrane</location>
        <topology evidence="1 10">Multi-pass membrane protein</topology>
    </subcellularLocation>
</comment>
<dbReference type="NCBIfam" id="TIGR04056">
    <property type="entry name" value="OMP_RagA_SusC"/>
    <property type="match status" value="1"/>
</dbReference>
<keyword evidence="4" id="KW-0410">Iron transport</keyword>
<gene>
    <name evidence="14" type="ORF">GAQ44_00480</name>
</gene>
<keyword evidence="5 10" id="KW-0812">Transmembrane</keyword>
<dbReference type="Gene3D" id="2.40.170.20">
    <property type="entry name" value="TonB-dependent receptor, beta-barrel domain"/>
    <property type="match status" value="1"/>
</dbReference>
<dbReference type="NCBIfam" id="TIGR04057">
    <property type="entry name" value="SusC_RagA_signa"/>
    <property type="match status" value="1"/>
</dbReference>
<dbReference type="GO" id="GO:0009279">
    <property type="term" value="C:cell outer membrane"/>
    <property type="evidence" value="ECO:0007669"/>
    <property type="project" value="UniProtKB-SubCell"/>
</dbReference>
<evidence type="ECO:0000256" key="11">
    <source>
        <dbReference type="RuleBase" id="RU003357"/>
    </source>
</evidence>
<evidence type="ECO:0000256" key="2">
    <source>
        <dbReference type="ARBA" id="ARBA00022448"/>
    </source>
</evidence>
<dbReference type="InterPro" id="IPR023997">
    <property type="entry name" value="TonB-dep_OMP_SusC/RagA_CS"/>
</dbReference>
<evidence type="ECO:0000259" key="13">
    <source>
        <dbReference type="SMART" id="SM00965"/>
    </source>
</evidence>
<accession>A0A7J5HG69</accession>
<protein>
    <submittedName>
        <fullName evidence="14">TonB-dependent receptor</fullName>
    </submittedName>
</protein>
<dbReference type="Proteomes" id="UP000487221">
    <property type="component" value="Unassembled WGS sequence"/>
</dbReference>
<evidence type="ECO:0000256" key="12">
    <source>
        <dbReference type="SAM" id="SignalP"/>
    </source>
</evidence>
<dbReference type="Pfam" id="PF07715">
    <property type="entry name" value="Plug"/>
    <property type="match status" value="1"/>
</dbReference>
<evidence type="ECO:0000256" key="7">
    <source>
        <dbReference type="ARBA" id="ARBA00023077"/>
    </source>
</evidence>
<dbReference type="InterPro" id="IPR000531">
    <property type="entry name" value="Beta-barrel_TonB"/>
</dbReference>
<organism evidence="14 15">
    <name type="scientific">Bacteroides uniformis</name>
    <dbReference type="NCBI Taxonomy" id="820"/>
    <lineage>
        <taxon>Bacteria</taxon>
        <taxon>Pseudomonadati</taxon>
        <taxon>Bacteroidota</taxon>
        <taxon>Bacteroidia</taxon>
        <taxon>Bacteroidales</taxon>
        <taxon>Bacteroidaceae</taxon>
        <taxon>Bacteroides</taxon>
    </lineage>
</organism>
<keyword evidence="7 11" id="KW-0798">TonB box</keyword>
<dbReference type="InterPro" id="IPR039426">
    <property type="entry name" value="TonB-dep_rcpt-like"/>
</dbReference>
<dbReference type="EMBL" id="WCTY01000001">
    <property type="protein sequence ID" value="KAB4188590.1"/>
    <property type="molecule type" value="Genomic_DNA"/>
</dbReference>
<dbReference type="InterPro" id="IPR023996">
    <property type="entry name" value="TonB-dep_OMP_SusC/RagA"/>
</dbReference>
<evidence type="ECO:0000256" key="8">
    <source>
        <dbReference type="ARBA" id="ARBA00023136"/>
    </source>
</evidence>
<dbReference type="InterPro" id="IPR008969">
    <property type="entry name" value="CarboxyPept-like_regulatory"/>
</dbReference>
<dbReference type="RefSeq" id="WP_151874952.1">
    <property type="nucleotide sequence ID" value="NZ_JBCLTF010000003.1"/>
</dbReference>
<dbReference type="Pfam" id="PF07660">
    <property type="entry name" value="STN"/>
    <property type="match status" value="1"/>
</dbReference>
<dbReference type="InterPro" id="IPR011662">
    <property type="entry name" value="Secretin/TonB_short_N"/>
</dbReference>
<name>A0A7J5HG69_BACUN</name>
<feature type="chain" id="PRO_5029855756" evidence="12">
    <location>
        <begin position="23"/>
        <end position="1095"/>
    </location>
</feature>
<feature type="signal peptide" evidence="12">
    <location>
        <begin position="1"/>
        <end position="22"/>
    </location>
</feature>
<dbReference type="Gene3D" id="2.60.40.1120">
    <property type="entry name" value="Carboxypeptidase-like, regulatory domain"/>
    <property type="match status" value="1"/>
</dbReference>